<comment type="caution">
    <text evidence="1">The sequence shown here is derived from an EMBL/GenBank/DDBJ whole genome shotgun (WGS) entry which is preliminary data.</text>
</comment>
<gene>
    <name evidence="1" type="ORF">Tcan_14466</name>
</gene>
<keyword evidence="2" id="KW-1185">Reference proteome</keyword>
<name>A0A0B2VJD0_TOXCA</name>
<organism evidence="1 2">
    <name type="scientific">Toxocara canis</name>
    <name type="common">Canine roundworm</name>
    <dbReference type="NCBI Taxonomy" id="6265"/>
    <lineage>
        <taxon>Eukaryota</taxon>
        <taxon>Metazoa</taxon>
        <taxon>Ecdysozoa</taxon>
        <taxon>Nematoda</taxon>
        <taxon>Chromadorea</taxon>
        <taxon>Rhabditida</taxon>
        <taxon>Spirurina</taxon>
        <taxon>Ascaridomorpha</taxon>
        <taxon>Ascaridoidea</taxon>
        <taxon>Toxocaridae</taxon>
        <taxon>Toxocara</taxon>
    </lineage>
</organism>
<reference evidence="1 2" key="1">
    <citation type="submission" date="2014-11" db="EMBL/GenBank/DDBJ databases">
        <title>Genetic blueprint of the zoonotic pathogen Toxocara canis.</title>
        <authorList>
            <person name="Zhu X.-Q."/>
            <person name="Korhonen P.K."/>
            <person name="Cai H."/>
            <person name="Young N.D."/>
            <person name="Nejsum P."/>
            <person name="von Samson-Himmelstjerna G."/>
            <person name="Boag P.R."/>
            <person name="Tan P."/>
            <person name="Li Q."/>
            <person name="Min J."/>
            <person name="Yang Y."/>
            <person name="Wang X."/>
            <person name="Fang X."/>
            <person name="Hall R.S."/>
            <person name="Hofmann A."/>
            <person name="Sternberg P.W."/>
            <person name="Jex A.R."/>
            <person name="Gasser R.B."/>
        </authorList>
    </citation>
    <scope>NUCLEOTIDE SEQUENCE [LARGE SCALE GENOMIC DNA]</scope>
    <source>
        <strain evidence="1">PN_DK_2014</strain>
    </source>
</reference>
<dbReference type="AlphaFoldDB" id="A0A0B2VJD0"/>
<feature type="non-terminal residue" evidence="1">
    <location>
        <position position="1"/>
    </location>
</feature>
<evidence type="ECO:0000313" key="1">
    <source>
        <dbReference type="EMBL" id="KHN81552.1"/>
    </source>
</evidence>
<proteinExistence type="predicted"/>
<dbReference type="Proteomes" id="UP000031036">
    <property type="component" value="Unassembled WGS sequence"/>
</dbReference>
<dbReference type="EMBL" id="JPKZ01001493">
    <property type="protein sequence ID" value="KHN81552.1"/>
    <property type="molecule type" value="Genomic_DNA"/>
</dbReference>
<evidence type="ECO:0000313" key="2">
    <source>
        <dbReference type="Proteomes" id="UP000031036"/>
    </source>
</evidence>
<protein>
    <submittedName>
        <fullName evidence="1">Uncharacterized protein</fullName>
    </submittedName>
</protein>
<sequence>RFKMSILLTIAAIIFITVIVEHRNVMLPDLAIFNFVPQLRNYSMFAEKIQQTSAVMRQAYCSEECSSNVSKMVTKLIASSSEFNDTLLYLDVIDPKRVVSSMQNVSCDDVVIASAVSSNHITELVYVYFHAHN</sequence>
<accession>A0A0B2VJD0</accession>